<dbReference type="PANTHER" id="PTHR35147:SF3">
    <property type="entry name" value="CHEMORECEPTOR GLUTAMINE DEAMIDASE CHED 1-RELATED"/>
    <property type="match status" value="1"/>
</dbReference>
<gene>
    <name evidence="3" type="primary">cheD</name>
    <name evidence="4" type="ordered locus">Slit_1584</name>
</gene>
<dbReference type="EMBL" id="CP001965">
    <property type="protein sequence ID" value="ADE11817.1"/>
    <property type="molecule type" value="Genomic_DNA"/>
</dbReference>
<dbReference type="GO" id="GO:0050568">
    <property type="term" value="F:protein-glutamine glutaminase activity"/>
    <property type="evidence" value="ECO:0007669"/>
    <property type="project" value="UniProtKB-UniRule"/>
</dbReference>
<dbReference type="KEGG" id="slt:Slit_1584"/>
<evidence type="ECO:0000256" key="1">
    <source>
        <dbReference type="ARBA" id="ARBA00022500"/>
    </source>
</evidence>
<dbReference type="InterPro" id="IPR011324">
    <property type="entry name" value="Cytotoxic_necrot_fac-like_cat"/>
</dbReference>
<dbReference type="InterPro" id="IPR005659">
    <property type="entry name" value="Chemorcpt_Glu_NH3ase_CheD"/>
</dbReference>
<comment type="similarity">
    <text evidence="3">Belongs to the CheD family.</text>
</comment>
<dbReference type="InterPro" id="IPR038592">
    <property type="entry name" value="CheD-like_sf"/>
</dbReference>
<keyword evidence="1 3" id="KW-0145">Chemotaxis</keyword>
<dbReference type="eggNOG" id="COG1871">
    <property type="taxonomic scope" value="Bacteria"/>
</dbReference>
<dbReference type="Proteomes" id="UP000001625">
    <property type="component" value="Chromosome"/>
</dbReference>
<name>D5CS81_SIDLE</name>
<reference evidence="4 5" key="1">
    <citation type="submission" date="2010-03" db="EMBL/GenBank/DDBJ databases">
        <title>Complete sequence of Sideroxydans lithotrophicus ES-1.</title>
        <authorList>
            <consortium name="US DOE Joint Genome Institute"/>
            <person name="Lucas S."/>
            <person name="Copeland A."/>
            <person name="Lapidus A."/>
            <person name="Cheng J.-F."/>
            <person name="Bruce D."/>
            <person name="Goodwin L."/>
            <person name="Pitluck S."/>
            <person name="Munk A.C."/>
            <person name="Detter J.C."/>
            <person name="Han C."/>
            <person name="Tapia R."/>
            <person name="Larimer F."/>
            <person name="Land M."/>
            <person name="Hauser L."/>
            <person name="Kyrpides N."/>
            <person name="Ivanova N."/>
            <person name="Emerson D."/>
            <person name="Woyke T."/>
        </authorList>
    </citation>
    <scope>NUCLEOTIDE SEQUENCE [LARGE SCALE GENOMIC DNA]</scope>
    <source>
        <strain evidence="4 5">ES-1</strain>
    </source>
</reference>
<organism evidence="4 5">
    <name type="scientific">Sideroxydans lithotrophicus (strain ES-1)</name>
    <dbReference type="NCBI Taxonomy" id="580332"/>
    <lineage>
        <taxon>Bacteria</taxon>
        <taxon>Pseudomonadati</taxon>
        <taxon>Pseudomonadota</taxon>
        <taxon>Betaproteobacteria</taxon>
        <taxon>Nitrosomonadales</taxon>
        <taxon>Gallionellaceae</taxon>
        <taxon>Sideroxydans</taxon>
    </lineage>
</organism>
<accession>D5CS81</accession>
<evidence type="ECO:0000313" key="4">
    <source>
        <dbReference type="EMBL" id="ADE11817.1"/>
    </source>
</evidence>
<proteinExistence type="inferred from homology"/>
<protein>
    <recommendedName>
        <fullName evidence="3">Probable chemoreceptor glutamine deamidase CheD</fullName>
        <ecNumber evidence="3">3.5.1.44</ecNumber>
    </recommendedName>
</protein>
<sequence length="187" mass="21212">MHKPDHVIEIFLQPGDFYFGDKDTRIRTLLGSCVSIICWHPIKRIGGMCHYMLPSRGERRGEELDGKYADEAMEMFLREIRAANTKPSEYQVKIFGAGNMFPLGGNGECQRCTPASAYQKESGKCPKVPCRNRETAYHLVQKHGFMLQAEHLGGKGHRQLLFDIWSGDAWMRHVSSSTPLMPLKEVA</sequence>
<dbReference type="Gene3D" id="3.30.1330.200">
    <property type="match status" value="1"/>
</dbReference>
<dbReference type="AlphaFoldDB" id="D5CS81"/>
<evidence type="ECO:0000256" key="3">
    <source>
        <dbReference type="HAMAP-Rule" id="MF_01440"/>
    </source>
</evidence>
<dbReference type="PANTHER" id="PTHR35147">
    <property type="entry name" value="CHEMORECEPTOR GLUTAMINE DEAMIDASE CHED-RELATED"/>
    <property type="match status" value="1"/>
</dbReference>
<evidence type="ECO:0000313" key="5">
    <source>
        <dbReference type="Proteomes" id="UP000001625"/>
    </source>
</evidence>
<dbReference type="STRING" id="580332.Slit_1584"/>
<dbReference type="SUPFAM" id="SSF64438">
    <property type="entry name" value="CNF1/YfiH-like putative cysteine hydrolases"/>
    <property type="match status" value="1"/>
</dbReference>
<dbReference type="CDD" id="cd16352">
    <property type="entry name" value="CheD"/>
    <property type="match status" value="1"/>
</dbReference>
<dbReference type="HAMAP" id="MF_01440">
    <property type="entry name" value="CheD"/>
    <property type="match status" value="1"/>
</dbReference>
<dbReference type="HOGENOM" id="CLU_087854_1_1_4"/>
<comment type="function">
    <text evidence="3">Probably deamidates glutamine residues to glutamate on methyl-accepting chemotaxis receptors (MCPs), playing an important role in chemotaxis.</text>
</comment>
<dbReference type="OrthoDB" id="9807202at2"/>
<comment type="catalytic activity">
    <reaction evidence="3">
        <text>L-glutaminyl-[protein] + H2O = L-glutamyl-[protein] + NH4(+)</text>
        <dbReference type="Rhea" id="RHEA:16441"/>
        <dbReference type="Rhea" id="RHEA-COMP:10207"/>
        <dbReference type="Rhea" id="RHEA-COMP:10208"/>
        <dbReference type="ChEBI" id="CHEBI:15377"/>
        <dbReference type="ChEBI" id="CHEBI:28938"/>
        <dbReference type="ChEBI" id="CHEBI:29973"/>
        <dbReference type="ChEBI" id="CHEBI:30011"/>
        <dbReference type="EC" id="3.5.1.44"/>
    </reaction>
</comment>
<dbReference type="GO" id="GO:0006935">
    <property type="term" value="P:chemotaxis"/>
    <property type="evidence" value="ECO:0007669"/>
    <property type="project" value="UniProtKB-UniRule"/>
</dbReference>
<evidence type="ECO:0000256" key="2">
    <source>
        <dbReference type="ARBA" id="ARBA00022801"/>
    </source>
</evidence>
<keyword evidence="2 3" id="KW-0378">Hydrolase</keyword>
<dbReference type="RefSeq" id="WP_013029715.1">
    <property type="nucleotide sequence ID" value="NC_013959.1"/>
</dbReference>
<dbReference type="EC" id="3.5.1.44" evidence="3"/>
<dbReference type="Pfam" id="PF03975">
    <property type="entry name" value="CheD"/>
    <property type="match status" value="1"/>
</dbReference>
<keyword evidence="5" id="KW-1185">Reference proteome</keyword>